<dbReference type="Proteomes" id="UP000216411">
    <property type="component" value="Unassembled WGS sequence"/>
</dbReference>
<gene>
    <name evidence="1" type="ORF">CG710_011275</name>
</gene>
<dbReference type="AlphaFoldDB" id="A0A371JE63"/>
<evidence type="ECO:0000313" key="1">
    <source>
        <dbReference type="EMBL" id="RDY31059.1"/>
    </source>
</evidence>
<comment type="caution">
    <text evidence="1">The sequence shown here is derived from an EMBL/GenBank/DDBJ whole genome shotgun (WGS) entry which is preliminary data.</text>
</comment>
<reference evidence="1 2" key="1">
    <citation type="journal article" date="2017" name="Genome Announc.">
        <title>Draft Genome Sequence of a Sporulating and Motile Strain of Lachnotalea glycerini Isolated from Water in Quebec City, Canada.</title>
        <authorList>
            <person name="Maheux A.F."/>
            <person name="Boudreau D.K."/>
            <person name="Berube E."/>
            <person name="Boissinot M."/>
            <person name="Raymond F."/>
            <person name="Brodeur S."/>
            <person name="Corbeil J."/>
            <person name="Isabel S."/>
            <person name="Omar R.F."/>
            <person name="Bergeron M.G."/>
        </authorList>
    </citation>
    <scope>NUCLEOTIDE SEQUENCE [LARGE SCALE GENOMIC DNA]</scope>
    <source>
        <strain evidence="1 2">CCRI-19302</strain>
    </source>
</reference>
<dbReference type="EMBL" id="NOKA02000022">
    <property type="protein sequence ID" value="RDY31059.1"/>
    <property type="molecule type" value="Genomic_DNA"/>
</dbReference>
<evidence type="ECO:0000313" key="2">
    <source>
        <dbReference type="Proteomes" id="UP000216411"/>
    </source>
</evidence>
<keyword evidence="2" id="KW-1185">Reference proteome</keyword>
<proteinExistence type="predicted"/>
<dbReference type="OrthoDB" id="1906588at2"/>
<dbReference type="RefSeq" id="WP_115804214.1">
    <property type="nucleotide sequence ID" value="NZ_NOKA02000022.1"/>
</dbReference>
<organism evidence="1 2">
    <name type="scientific">Lachnotalea glycerini</name>
    <dbReference type="NCBI Taxonomy" id="1763509"/>
    <lineage>
        <taxon>Bacteria</taxon>
        <taxon>Bacillati</taxon>
        <taxon>Bacillota</taxon>
        <taxon>Clostridia</taxon>
        <taxon>Lachnospirales</taxon>
        <taxon>Lachnospiraceae</taxon>
        <taxon>Lachnotalea</taxon>
    </lineage>
</organism>
<protein>
    <submittedName>
        <fullName evidence="1">Uncharacterized protein</fullName>
    </submittedName>
</protein>
<accession>A0A371JE63</accession>
<name>A0A371JE63_9FIRM</name>
<sequence length="113" mass="13499">MNFNEYFKFESEVIPIKLITQLTEKVLDDLYSSNDETLQFNVFFILLNEYHYLKKEKAKEELAHVCYLLSYYLFIPLTPPHLEELALAYAEEALNYSENSKYAEWIEEVKRGN</sequence>